<dbReference type="InterPro" id="IPR006222">
    <property type="entry name" value="GCVT_N"/>
</dbReference>
<dbReference type="RefSeq" id="WP_165183348.1">
    <property type="nucleotide sequence ID" value="NZ_JAAKZI010000038.1"/>
</dbReference>
<evidence type="ECO:0000313" key="11">
    <source>
        <dbReference type="Proteomes" id="UP000479226"/>
    </source>
</evidence>
<dbReference type="InterPro" id="IPR028896">
    <property type="entry name" value="GcvT/YgfZ/DmdA"/>
</dbReference>
<name>A0ABX0DI77_9MICC</name>
<organism evidence="10 11">
    <name type="scientific">Arthrobacter silviterrae</name>
    <dbReference type="NCBI Taxonomy" id="2026658"/>
    <lineage>
        <taxon>Bacteria</taxon>
        <taxon>Bacillati</taxon>
        <taxon>Actinomycetota</taxon>
        <taxon>Actinomycetes</taxon>
        <taxon>Micrococcales</taxon>
        <taxon>Micrococcaceae</taxon>
        <taxon>Arthrobacter</taxon>
    </lineage>
</organism>
<dbReference type="InterPro" id="IPR027266">
    <property type="entry name" value="TrmE/GcvT-like"/>
</dbReference>
<feature type="domain" description="Aminomethyltransferase C-terminal" evidence="9">
    <location>
        <begin position="299"/>
        <end position="376"/>
    </location>
</feature>
<evidence type="ECO:0000256" key="7">
    <source>
        <dbReference type="HAMAP-Rule" id="MF_00259"/>
    </source>
</evidence>
<dbReference type="Pfam" id="PF01571">
    <property type="entry name" value="GCV_T"/>
    <property type="match status" value="1"/>
</dbReference>
<dbReference type="SUPFAM" id="SSF101790">
    <property type="entry name" value="Aminomethyltransferase beta-barrel domain"/>
    <property type="match status" value="1"/>
</dbReference>
<comment type="catalytic activity">
    <reaction evidence="6 7">
        <text>N(6)-[(R)-S(8)-aminomethyldihydrolipoyl]-L-lysyl-[protein] + (6S)-5,6,7,8-tetrahydrofolate = N(6)-[(R)-dihydrolipoyl]-L-lysyl-[protein] + (6R)-5,10-methylene-5,6,7,8-tetrahydrofolate + NH4(+)</text>
        <dbReference type="Rhea" id="RHEA:16945"/>
        <dbReference type="Rhea" id="RHEA-COMP:10475"/>
        <dbReference type="Rhea" id="RHEA-COMP:10492"/>
        <dbReference type="ChEBI" id="CHEBI:15636"/>
        <dbReference type="ChEBI" id="CHEBI:28938"/>
        <dbReference type="ChEBI" id="CHEBI:57453"/>
        <dbReference type="ChEBI" id="CHEBI:83100"/>
        <dbReference type="ChEBI" id="CHEBI:83143"/>
        <dbReference type="EC" id="2.1.2.10"/>
    </reaction>
</comment>
<keyword evidence="11" id="KW-1185">Reference proteome</keyword>
<evidence type="ECO:0000256" key="3">
    <source>
        <dbReference type="ARBA" id="ARBA00022576"/>
    </source>
</evidence>
<evidence type="ECO:0000256" key="4">
    <source>
        <dbReference type="ARBA" id="ARBA00022679"/>
    </source>
</evidence>
<proteinExistence type="inferred from homology"/>
<dbReference type="SUPFAM" id="SSF103025">
    <property type="entry name" value="Folate-binding domain"/>
    <property type="match status" value="1"/>
</dbReference>
<dbReference type="Gene3D" id="2.40.30.110">
    <property type="entry name" value="Aminomethyltransferase beta-barrel domains"/>
    <property type="match status" value="1"/>
</dbReference>
<dbReference type="Gene3D" id="4.10.1250.10">
    <property type="entry name" value="Aminomethyltransferase fragment"/>
    <property type="match status" value="1"/>
</dbReference>
<dbReference type="NCBIfam" id="TIGR00528">
    <property type="entry name" value="gcvT"/>
    <property type="match status" value="1"/>
</dbReference>
<gene>
    <name evidence="7 10" type="primary">gcvT</name>
    <name evidence="10" type="ORF">G6N77_16950</name>
</gene>
<dbReference type="InterPro" id="IPR022903">
    <property type="entry name" value="GcvT_bac"/>
</dbReference>
<comment type="caution">
    <text evidence="10">The sequence shown here is derived from an EMBL/GenBank/DDBJ whole genome shotgun (WGS) entry which is preliminary data.</text>
</comment>
<evidence type="ECO:0000259" key="9">
    <source>
        <dbReference type="Pfam" id="PF08669"/>
    </source>
</evidence>
<dbReference type="Proteomes" id="UP000479226">
    <property type="component" value="Unassembled WGS sequence"/>
</dbReference>
<evidence type="ECO:0000259" key="8">
    <source>
        <dbReference type="Pfam" id="PF01571"/>
    </source>
</evidence>
<reference evidence="10 11" key="1">
    <citation type="submission" date="2020-02" db="EMBL/GenBank/DDBJ databases">
        <title>Genome sequence of the type strain DSM 27180 of Arthrobacter silviterrae.</title>
        <authorList>
            <person name="Gao J."/>
            <person name="Sun J."/>
        </authorList>
    </citation>
    <scope>NUCLEOTIDE SEQUENCE [LARGE SCALE GENOMIC DNA]</scope>
    <source>
        <strain evidence="10 11">DSM 27180</strain>
    </source>
</reference>
<dbReference type="InterPro" id="IPR006223">
    <property type="entry name" value="GcvT"/>
</dbReference>
<dbReference type="Gene3D" id="3.30.1360.120">
    <property type="entry name" value="Probable tRNA modification gtpase trme, domain 1"/>
    <property type="match status" value="1"/>
</dbReference>
<sequence>MSENTQELLYGPLHEWHVAHGAKMAEFGGWLMPLQYDGGGVVAEHTAVRTAVGLFDVSHLGKAEIRGPGAREFANRCLSNDLFRIAPGSAQYTLALTPEGTVIDDLIAYLRGDGDVFLIPNAANTAAVVAALVEARDAEGSAPETKDLEIRDLHRDFAVFAVQGPASAAVMEALGLPQPAQYMSFVDAVAVIGGAELPLTVCRTGYTGEHGYEIVPRWADAPAVWEALAAEVGRAGGKAAGLGARDTLRTEMGYALHGHELSTAISPLEAGVGWAVGWKKEGFWGRDALVAQKAAGAPRKSVGLLATERGVPRAGAAVLDGAGAVVGTTTSGTFSPTLGNGVALALVAPSVALGDTLALDIRGRRLGVTVVKPPFVQVNAKD</sequence>
<evidence type="ECO:0000256" key="1">
    <source>
        <dbReference type="ARBA" id="ARBA00008609"/>
    </source>
</evidence>
<dbReference type="PANTHER" id="PTHR43757:SF2">
    <property type="entry name" value="AMINOMETHYLTRANSFERASE, MITOCHONDRIAL"/>
    <property type="match status" value="1"/>
</dbReference>
<dbReference type="PIRSF" id="PIRSF006487">
    <property type="entry name" value="GcvT"/>
    <property type="match status" value="1"/>
</dbReference>
<dbReference type="Pfam" id="PF08669">
    <property type="entry name" value="GCV_T_C"/>
    <property type="match status" value="1"/>
</dbReference>
<keyword evidence="3 7" id="KW-0032">Aminotransferase</keyword>
<dbReference type="Gene3D" id="3.30.70.1400">
    <property type="entry name" value="Aminomethyltransferase beta-barrel domains"/>
    <property type="match status" value="1"/>
</dbReference>
<comment type="subunit">
    <text evidence="7">The glycine cleavage system is composed of four proteins: P, T, L and H.</text>
</comment>
<dbReference type="GO" id="GO:0004047">
    <property type="term" value="F:aminomethyltransferase activity"/>
    <property type="evidence" value="ECO:0007669"/>
    <property type="project" value="UniProtKB-EC"/>
</dbReference>
<evidence type="ECO:0000256" key="6">
    <source>
        <dbReference type="ARBA" id="ARBA00047665"/>
    </source>
</evidence>
<dbReference type="EC" id="2.1.2.10" evidence="2 7"/>
<dbReference type="NCBIfam" id="NF001567">
    <property type="entry name" value="PRK00389.1"/>
    <property type="match status" value="1"/>
</dbReference>
<dbReference type="InterPro" id="IPR013977">
    <property type="entry name" value="GcvT_C"/>
</dbReference>
<evidence type="ECO:0000256" key="5">
    <source>
        <dbReference type="ARBA" id="ARBA00031395"/>
    </source>
</evidence>
<evidence type="ECO:0000313" key="10">
    <source>
        <dbReference type="EMBL" id="NGN85135.1"/>
    </source>
</evidence>
<evidence type="ECO:0000256" key="2">
    <source>
        <dbReference type="ARBA" id="ARBA00012616"/>
    </source>
</evidence>
<dbReference type="EMBL" id="JAAKZI010000038">
    <property type="protein sequence ID" value="NGN85135.1"/>
    <property type="molecule type" value="Genomic_DNA"/>
</dbReference>
<feature type="domain" description="GCVT N-terminal" evidence="8">
    <location>
        <begin position="13"/>
        <end position="280"/>
    </location>
</feature>
<keyword evidence="4 7" id="KW-0808">Transferase</keyword>
<protein>
    <recommendedName>
        <fullName evidence="2 7">Aminomethyltransferase</fullName>
        <ecNumber evidence="2 7">2.1.2.10</ecNumber>
    </recommendedName>
    <alternativeName>
        <fullName evidence="5 7">Glycine cleavage system T protein</fullName>
    </alternativeName>
</protein>
<comment type="function">
    <text evidence="7">The glycine cleavage system catalyzes the degradation of glycine.</text>
</comment>
<dbReference type="InterPro" id="IPR029043">
    <property type="entry name" value="GcvT/YgfZ_C"/>
</dbReference>
<comment type="similarity">
    <text evidence="1 7">Belongs to the GcvT family.</text>
</comment>
<accession>A0ABX0DI77</accession>
<dbReference type="HAMAP" id="MF_00259">
    <property type="entry name" value="GcvT"/>
    <property type="match status" value="1"/>
</dbReference>
<dbReference type="PANTHER" id="PTHR43757">
    <property type="entry name" value="AMINOMETHYLTRANSFERASE"/>
    <property type="match status" value="1"/>
</dbReference>